<dbReference type="InterPro" id="IPR011008">
    <property type="entry name" value="Dimeric_a/b-barrel"/>
</dbReference>
<reference evidence="1 2" key="1">
    <citation type="submission" date="2018-08" db="EMBL/GenBank/DDBJ databases">
        <title>Meiothermus granaticius genome AF-68 sequencing project.</title>
        <authorList>
            <person name="Da Costa M.S."/>
            <person name="Albuquerque L."/>
            <person name="Raposo P."/>
            <person name="Froufe H.J.C."/>
            <person name="Barroso C.S."/>
            <person name="Egas C."/>
        </authorList>
    </citation>
    <scope>NUCLEOTIDE SEQUENCE [LARGE SCALE GENOMIC DNA]</scope>
    <source>
        <strain evidence="1 2">AF-68</strain>
    </source>
</reference>
<organism evidence="1 2">
    <name type="scientific">Meiothermus granaticius NBRC 107808</name>
    <dbReference type="NCBI Taxonomy" id="1227551"/>
    <lineage>
        <taxon>Bacteria</taxon>
        <taxon>Thermotogati</taxon>
        <taxon>Deinococcota</taxon>
        <taxon>Deinococci</taxon>
        <taxon>Thermales</taxon>
        <taxon>Thermaceae</taxon>
        <taxon>Meiothermus</taxon>
    </lineage>
</organism>
<name>A0A399F8C3_9DEIN</name>
<accession>A0A399F8C3</accession>
<dbReference type="RefSeq" id="WP_119356697.1">
    <property type="nucleotide sequence ID" value="NZ_BJXM01000006.1"/>
</dbReference>
<comment type="caution">
    <text evidence="1">The sequence shown here is derived from an EMBL/GenBank/DDBJ whole genome shotgun (WGS) entry which is preliminary data.</text>
</comment>
<sequence length="103" mass="11610">MPETTFVAQVLEAELPLAAWDEAYFALTAVKGLLQSLPGFSGMEVLGELDEAQEQVKLVVISRWQHPEQLEAWLKTQETPYDVLTLMEPPPLRLEARYLAELA</sequence>
<evidence type="ECO:0008006" key="3">
    <source>
        <dbReference type="Google" id="ProtNLM"/>
    </source>
</evidence>
<dbReference type="EMBL" id="QWLB01000012">
    <property type="protein sequence ID" value="RIH92917.1"/>
    <property type="molecule type" value="Genomic_DNA"/>
</dbReference>
<dbReference type="AlphaFoldDB" id="A0A399F8C3"/>
<dbReference type="SUPFAM" id="SSF54909">
    <property type="entry name" value="Dimeric alpha+beta barrel"/>
    <property type="match status" value="1"/>
</dbReference>
<gene>
    <name evidence="1" type="ORF">Mgrana_01192</name>
</gene>
<proteinExistence type="predicted"/>
<keyword evidence="2" id="KW-1185">Reference proteome</keyword>
<evidence type="ECO:0000313" key="2">
    <source>
        <dbReference type="Proteomes" id="UP000266178"/>
    </source>
</evidence>
<dbReference type="Gene3D" id="3.30.70.100">
    <property type="match status" value="1"/>
</dbReference>
<protein>
    <recommendedName>
        <fullName evidence="3">Antibiotic biosynthesis monooxygenase</fullName>
    </recommendedName>
</protein>
<dbReference type="Proteomes" id="UP000266178">
    <property type="component" value="Unassembled WGS sequence"/>
</dbReference>
<evidence type="ECO:0000313" key="1">
    <source>
        <dbReference type="EMBL" id="RIH92917.1"/>
    </source>
</evidence>